<keyword evidence="15" id="KW-1185">Reference proteome</keyword>
<dbReference type="PROSITE" id="PS00139">
    <property type="entry name" value="THIOL_PROTEASE_CYS"/>
    <property type="match status" value="1"/>
</dbReference>
<keyword evidence="11" id="KW-0012">Acyltransferase</keyword>
<dbReference type="Pfam" id="PF08246">
    <property type="entry name" value="Inhibitor_I29"/>
    <property type="match status" value="1"/>
</dbReference>
<dbReference type="InterPro" id="IPR025661">
    <property type="entry name" value="Pept_asp_AS"/>
</dbReference>
<dbReference type="InterPro" id="IPR025660">
    <property type="entry name" value="Pept_his_AS"/>
</dbReference>
<reference evidence="14 15" key="1">
    <citation type="submission" date="2013-09" db="EMBL/GenBank/DDBJ databases">
        <title>Corchorus capsularis genome sequencing.</title>
        <authorList>
            <person name="Alam M."/>
            <person name="Haque M.S."/>
            <person name="Islam M.S."/>
            <person name="Emdad E.M."/>
            <person name="Islam M.M."/>
            <person name="Ahmed B."/>
            <person name="Halim A."/>
            <person name="Hossen Q.M.M."/>
            <person name="Hossain M.Z."/>
            <person name="Ahmed R."/>
            <person name="Khan M.M."/>
            <person name="Islam R."/>
            <person name="Rashid M.M."/>
            <person name="Khan S.A."/>
            <person name="Rahman M.S."/>
            <person name="Alam M."/>
        </authorList>
    </citation>
    <scope>NUCLEOTIDE SEQUENCE [LARGE SCALE GENOMIC DNA]</scope>
    <source>
        <strain evidence="15">cv. CVL-1</strain>
        <tissue evidence="14">Whole seedling</tissue>
    </source>
</reference>
<dbReference type="GO" id="GO:0016746">
    <property type="term" value="F:acyltransferase activity"/>
    <property type="evidence" value="ECO:0007669"/>
    <property type="project" value="UniProtKB-KW"/>
</dbReference>
<keyword evidence="3" id="KW-0645">Protease</keyword>
<dbReference type="GO" id="GO:0008234">
    <property type="term" value="F:cysteine-type peptidase activity"/>
    <property type="evidence" value="ECO:0007669"/>
    <property type="project" value="UniProtKB-KW"/>
</dbReference>
<evidence type="ECO:0000256" key="7">
    <source>
        <dbReference type="ARBA" id="ARBA00022807"/>
    </source>
</evidence>
<dbReference type="InterPro" id="IPR038765">
    <property type="entry name" value="Papain-like_cys_pep_sf"/>
</dbReference>
<comment type="similarity">
    <text evidence="2">Belongs to the plant acyltransferase family.</text>
</comment>
<dbReference type="OrthoDB" id="10253408at2759"/>
<evidence type="ECO:0000259" key="13">
    <source>
        <dbReference type="SMART" id="SM00848"/>
    </source>
</evidence>
<dbReference type="PANTHER" id="PTHR31623">
    <property type="entry name" value="F21J9.9"/>
    <property type="match status" value="1"/>
</dbReference>
<dbReference type="Proteomes" id="UP000188268">
    <property type="component" value="Unassembled WGS sequence"/>
</dbReference>
<evidence type="ECO:0000256" key="5">
    <source>
        <dbReference type="ARBA" id="ARBA00022729"/>
    </source>
</evidence>
<evidence type="ECO:0000256" key="8">
    <source>
        <dbReference type="ARBA" id="ARBA00023145"/>
    </source>
</evidence>
<keyword evidence="8" id="KW-0865">Zymogen</keyword>
<keyword evidence="7" id="KW-0788">Thiol protease</keyword>
<dbReference type="InterPro" id="IPR013201">
    <property type="entry name" value="Prot_inhib_I29"/>
</dbReference>
<feature type="domain" description="Cathepsin propeptide inhibitor" evidence="13">
    <location>
        <begin position="68"/>
        <end position="124"/>
    </location>
</feature>
<dbReference type="CDD" id="cd02248">
    <property type="entry name" value="Peptidase_C1A"/>
    <property type="match status" value="1"/>
</dbReference>
<organism evidence="14 15">
    <name type="scientific">Corchorus capsularis</name>
    <name type="common">Jute</name>
    <dbReference type="NCBI Taxonomy" id="210143"/>
    <lineage>
        <taxon>Eukaryota</taxon>
        <taxon>Viridiplantae</taxon>
        <taxon>Streptophyta</taxon>
        <taxon>Embryophyta</taxon>
        <taxon>Tracheophyta</taxon>
        <taxon>Spermatophyta</taxon>
        <taxon>Magnoliopsida</taxon>
        <taxon>eudicotyledons</taxon>
        <taxon>Gunneridae</taxon>
        <taxon>Pentapetalae</taxon>
        <taxon>rosids</taxon>
        <taxon>malvids</taxon>
        <taxon>Malvales</taxon>
        <taxon>Malvaceae</taxon>
        <taxon>Grewioideae</taxon>
        <taxon>Apeibeae</taxon>
        <taxon>Corchorus</taxon>
    </lineage>
</organism>
<dbReference type="SUPFAM" id="SSF54001">
    <property type="entry name" value="Cysteine proteinases"/>
    <property type="match status" value="1"/>
</dbReference>
<evidence type="ECO:0000256" key="4">
    <source>
        <dbReference type="ARBA" id="ARBA00022679"/>
    </source>
</evidence>
<proteinExistence type="inferred from homology"/>
<evidence type="ECO:0000256" key="2">
    <source>
        <dbReference type="ARBA" id="ARBA00009861"/>
    </source>
</evidence>
<evidence type="ECO:0008006" key="16">
    <source>
        <dbReference type="Google" id="ProtNLM"/>
    </source>
</evidence>
<dbReference type="GO" id="GO:0006508">
    <property type="term" value="P:proteolysis"/>
    <property type="evidence" value="ECO:0007669"/>
    <property type="project" value="UniProtKB-KW"/>
</dbReference>
<dbReference type="InterPro" id="IPR039417">
    <property type="entry name" value="Peptidase_C1A_papain-like"/>
</dbReference>
<dbReference type="PANTHER" id="PTHR31623:SF20">
    <property type="entry name" value="VINORINE SYNTHASE-LIKE"/>
    <property type="match status" value="1"/>
</dbReference>
<dbReference type="InterPro" id="IPR000668">
    <property type="entry name" value="Peptidase_C1A_C"/>
</dbReference>
<dbReference type="SMART" id="SM00645">
    <property type="entry name" value="Pept_C1"/>
    <property type="match status" value="1"/>
</dbReference>
<keyword evidence="10" id="KW-0325">Glycoprotein</keyword>
<dbReference type="Gramene" id="OMO65574">
    <property type="protein sequence ID" value="OMO65574"/>
    <property type="gene ID" value="CCACVL1_21480"/>
</dbReference>
<dbReference type="PROSITE" id="PS00639">
    <property type="entry name" value="THIOL_PROTEASE_HIS"/>
    <property type="match status" value="1"/>
</dbReference>
<dbReference type="PRINTS" id="PR00705">
    <property type="entry name" value="PAPAIN"/>
</dbReference>
<keyword evidence="4" id="KW-0808">Transferase</keyword>
<evidence type="ECO:0000256" key="1">
    <source>
        <dbReference type="ARBA" id="ARBA00008455"/>
    </source>
</evidence>
<dbReference type="GO" id="GO:0000323">
    <property type="term" value="C:lytic vacuole"/>
    <property type="evidence" value="ECO:0007669"/>
    <property type="project" value="UniProtKB-ARBA"/>
</dbReference>
<evidence type="ECO:0000256" key="6">
    <source>
        <dbReference type="ARBA" id="ARBA00022801"/>
    </source>
</evidence>
<evidence type="ECO:0000313" key="15">
    <source>
        <dbReference type="Proteomes" id="UP000188268"/>
    </source>
</evidence>
<dbReference type="InterPro" id="IPR000169">
    <property type="entry name" value="Pept_cys_AS"/>
</dbReference>
<dbReference type="AlphaFoldDB" id="A0A1R3H5G1"/>
<evidence type="ECO:0000256" key="3">
    <source>
        <dbReference type="ARBA" id="ARBA00022670"/>
    </source>
</evidence>
<keyword evidence="6" id="KW-0378">Hydrolase</keyword>
<evidence type="ECO:0000256" key="10">
    <source>
        <dbReference type="ARBA" id="ARBA00023180"/>
    </source>
</evidence>
<dbReference type="FunFam" id="3.90.70.10:FF:000057">
    <property type="entry name" value="Cysteine protease RD19A"/>
    <property type="match status" value="1"/>
</dbReference>
<protein>
    <recommendedName>
        <fullName evidence="16">Peptidase C1A papain C-terminal domain-containing protein</fullName>
    </recommendedName>
</protein>
<dbReference type="Gene3D" id="3.90.70.10">
    <property type="entry name" value="Cysteine proteinases"/>
    <property type="match status" value="1"/>
</dbReference>
<dbReference type="STRING" id="210143.A0A1R3H5G1"/>
<keyword evidence="5" id="KW-0732">Signal</keyword>
<name>A0A1R3H5G1_COCAP</name>
<keyword evidence="9" id="KW-1015">Disulfide bond</keyword>
<dbReference type="EMBL" id="AWWV01012618">
    <property type="protein sequence ID" value="OMO65574.1"/>
    <property type="molecule type" value="Genomic_DNA"/>
</dbReference>
<evidence type="ECO:0000313" key="14">
    <source>
        <dbReference type="EMBL" id="OMO65574.1"/>
    </source>
</evidence>
<dbReference type="SMART" id="SM00848">
    <property type="entry name" value="Inhibitor_I29"/>
    <property type="match status" value="1"/>
</dbReference>
<dbReference type="Pfam" id="PF00112">
    <property type="entry name" value="Peptidase_C1"/>
    <property type="match status" value="1"/>
</dbReference>
<evidence type="ECO:0000256" key="9">
    <source>
        <dbReference type="ARBA" id="ARBA00023157"/>
    </source>
</evidence>
<dbReference type="PROSITE" id="PS00640">
    <property type="entry name" value="THIOL_PROTEASE_ASN"/>
    <property type="match status" value="1"/>
</dbReference>
<gene>
    <name evidence="14" type="ORF">CCACVL1_21480</name>
</gene>
<accession>A0A1R3H5G1</accession>
<feature type="domain" description="Peptidase C1A papain C-terminal" evidence="12">
    <location>
        <begin position="156"/>
        <end position="381"/>
    </location>
</feature>
<sequence>MKGESLTLCTIANIAVFLITLSSTLSFCLALHETPQEPTIFQVTDENPIPNIPNLNRKFSRNFIHKEFQVFIEKYEKKYSTKEEHMHRLGIFAKNLARAAEHQALDPTAVHGVTQFSDLSEEEFERLYTGVKGGAAAPQLFDSVGSEAVKLEVDGLPESFDWREKGAVTEVKTQGACGSCWAFSTTGVIEGANFIATGKLLNLSEQQLVDCDHMCDTREKTACDDGCGGGLMTNAYKYLIESGGLQEESTYPYTGRRDECKFQPDKVAVKVVNFTNIPIDENQVAANLVLRGPLAIGLNAVFMQTYIGGVSCPLICGKRWLNHGVLLVGYGAKGFSILRLGNQPYWIIKNSWGKRWGENGYYRLCRGHGVPFLSARISCRLSEFLKHHEIESLNKLLPCQPFTKESNNEDDHPLLVCQATIFACGGLALGLGMSHKITDVQTGYNLVNVWSTICRGSYQNDGNPALAEASIAFPPRNQVPQNYISMMENLWFTEANYRTKRFIFEANAIAKLKAMAKGGYSEATPTRIQALSGLIWKCFMEASRAVSGSAKPSILVQAVSLRPRRKPNLLHDSIGNLFWWGIASSLAEKGTKVSELVDVMKESVVAFDDEYLDSLQGEQGFEAISEYFDQLETMFSLEKPDIFGFTSWCNLGYYKLDYGWGNPTWFALFGKVGSAFRNHTVFVETKCGKGIEAWITLDEERMLVLEKDPEFLKFASPNLKISSL</sequence>
<comment type="caution">
    <text evidence="14">The sequence shown here is derived from an EMBL/GenBank/DDBJ whole genome shotgun (WGS) entry which is preliminary data.</text>
</comment>
<dbReference type="InterPro" id="IPR023213">
    <property type="entry name" value="CAT-like_dom_sf"/>
</dbReference>
<evidence type="ECO:0000256" key="11">
    <source>
        <dbReference type="ARBA" id="ARBA00023315"/>
    </source>
</evidence>
<dbReference type="Gene3D" id="3.30.559.10">
    <property type="entry name" value="Chloramphenicol acetyltransferase-like domain"/>
    <property type="match status" value="2"/>
</dbReference>
<comment type="similarity">
    <text evidence="1">Belongs to the peptidase C1 family.</text>
</comment>
<evidence type="ECO:0000259" key="12">
    <source>
        <dbReference type="SMART" id="SM00645"/>
    </source>
</evidence>